<reference evidence="3" key="1">
    <citation type="submission" date="2018-06" db="EMBL/GenBank/DDBJ databases">
        <authorList>
            <person name="Khan S.A."/>
        </authorList>
    </citation>
    <scope>NUCLEOTIDE SEQUENCE [LARGE SCALE GENOMIC DNA]</scope>
    <source>
        <strain evidence="3">DB-1506</strain>
    </source>
</reference>
<evidence type="ECO:0000313" key="2">
    <source>
        <dbReference type="EMBL" id="RAI56225.1"/>
    </source>
</evidence>
<dbReference type="InterPro" id="IPR001509">
    <property type="entry name" value="Epimerase_deHydtase"/>
</dbReference>
<dbReference type="AlphaFoldDB" id="A0A327M1L8"/>
<evidence type="ECO:0000259" key="1">
    <source>
        <dbReference type="Pfam" id="PF01370"/>
    </source>
</evidence>
<organism evidence="2 3">
    <name type="scientific">Roseicella frigidaeris</name>
    <dbReference type="NCBI Taxonomy" id="2230885"/>
    <lineage>
        <taxon>Bacteria</taxon>
        <taxon>Pseudomonadati</taxon>
        <taxon>Pseudomonadota</taxon>
        <taxon>Alphaproteobacteria</taxon>
        <taxon>Acetobacterales</taxon>
        <taxon>Roseomonadaceae</taxon>
        <taxon>Roseicella</taxon>
    </lineage>
</organism>
<dbReference type="InterPro" id="IPR050177">
    <property type="entry name" value="Lipid_A_modif_metabolic_enz"/>
</dbReference>
<dbReference type="Proteomes" id="UP000249065">
    <property type="component" value="Unassembled WGS sequence"/>
</dbReference>
<evidence type="ECO:0000313" key="3">
    <source>
        <dbReference type="Proteomes" id="UP000249065"/>
    </source>
</evidence>
<dbReference type="EMBL" id="QLIX01000025">
    <property type="protein sequence ID" value="RAI56225.1"/>
    <property type="molecule type" value="Genomic_DNA"/>
</dbReference>
<gene>
    <name evidence="2" type="ORF">DOO78_22365</name>
</gene>
<feature type="domain" description="NAD-dependent epimerase/dehydratase" evidence="1">
    <location>
        <begin position="12"/>
        <end position="247"/>
    </location>
</feature>
<dbReference type="Pfam" id="PF01370">
    <property type="entry name" value="Epimerase"/>
    <property type="match status" value="1"/>
</dbReference>
<protein>
    <submittedName>
        <fullName evidence="2">NAD(P)-dependent oxidoreductase</fullName>
    </submittedName>
</protein>
<dbReference type="OrthoDB" id="7305551at2"/>
<name>A0A327M1L8_9PROT</name>
<proteinExistence type="predicted"/>
<dbReference type="Gene3D" id="3.90.25.10">
    <property type="entry name" value="UDP-galactose 4-epimerase, domain 1"/>
    <property type="match status" value="1"/>
</dbReference>
<keyword evidence="3" id="KW-1185">Reference proteome</keyword>
<dbReference type="Gene3D" id="3.40.50.720">
    <property type="entry name" value="NAD(P)-binding Rossmann-like Domain"/>
    <property type="match status" value="1"/>
</dbReference>
<sequence length="322" mass="33777">MPPGRTMAERLLLTGASGFVGRQLLGPLAARGFELHAVARRPGAGLGPGVDAGVDAGAAHWHAVDLRDEGMVRALLRDIRPGLLLHAAWEVTPGRFWTAPENADWLRLSLALGEQFVAQGGRRLLGLGSCAEYDWDGEGVSPWAETRRLVPATPYGQAKAALAAGWAALGERQGVSVAWARLFHLFGAGEAAARLVPSVLRALRRGEPVEIGSGRPVRDFTDTAAIGRALAALAALAASPVTGPVNVASGAPVTIRALVERLGRLAGRPELLRLGALPDRPGEPPAMVAAVGRLRREVGWTERPCLARDLARLVADEAPVAG</sequence>
<dbReference type="InterPro" id="IPR036291">
    <property type="entry name" value="NAD(P)-bd_dom_sf"/>
</dbReference>
<comment type="caution">
    <text evidence="2">The sequence shown here is derived from an EMBL/GenBank/DDBJ whole genome shotgun (WGS) entry which is preliminary data.</text>
</comment>
<dbReference type="SUPFAM" id="SSF51735">
    <property type="entry name" value="NAD(P)-binding Rossmann-fold domains"/>
    <property type="match status" value="1"/>
</dbReference>
<dbReference type="PANTHER" id="PTHR43245">
    <property type="entry name" value="BIFUNCTIONAL POLYMYXIN RESISTANCE PROTEIN ARNA"/>
    <property type="match status" value="1"/>
</dbReference>
<dbReference type="PANTHER" id="PTHR43245:SF13">
    <property type="entry name" value="UDP-D-APIOSE_UDP-D-XYLOSE SYNTHASE 2"/>
    <property type="match status" value="1"/>
</dbReference>
<accession>A0A327M1L8</accession>